<keyword evidence="4" id="KW-1185">Reference proteome</keyword>
<evidence type="ECO:0000259" key="2">
    <source>
        <dbReference type="Pfam" id="PF00656"/>
    </source>
</evidence>
<dbReference type="GO" id="GO:0004197">
    <property type="term" value="F:cysteine-type endopeptidase activity"/>
    <property type="evidence" value="ECO:0007669"/>
    <property type="project" value="InterPro"/>
</dbReference>
<evidence type="ECO:0000313" key="3">
    <source>
        <dbReference type="EMBL" id="PON25452.1"/>
    </source>
</evidence>
<evidence type="ECO:0000256" key="1">
    <source>
        <dbReference type="ARBA" id="ARBA00009005"/>
    </source>
</evidence>
<dbReference type="GO" id="GO:0006508">
    <property type="term" value="P:proteolysis"/>
    <property type="evidence" value="ECO:0007669"/>
    <property type="project" value="InterPro"/>
</dbReference>
<proteinExistence type="inferred from homology"/>
<dbReference type="GO" id="GO:0005737">
    <property type="term" value="C:cytoplasm"/>
    <property type="evidence" value="ECO:0007669"/>
    <property type="project" value="TreeGrafter"/>
</dbReference>
<dbReference type="PANTHER" id="PTHR48104">
    <property type="entry name" value="METACASPASE-4"/>
    <property type="match status" value="1"/>
</dbReference>
<reference evidence="3 4" key="1">
    <citation type="journal article" date="2016" name="Genome Announc.">
        <title>Draft Whole-Genome Sequence of Trichoderma gamsii T6085, a Promising Biocontrol Agent of Fusarium Head Blight on Wheat.</title>
        <authorList>
            <person name="Baroncelli R."/>
            <person name="Zapparata A."/>
            <person name="Piaggeschi G."/>
            <person name="Sarrocco S."/>
            <person name="Vannacci G."/>
        </authorList>
    </citation>
    <scope>NUCLEOTIDE SEQUENCE [LARGE SCALE GENOMIC DNA]</scope>
    <source>
        <strain evidence="3 4">T6085</strain>
    </source>
</reference>
<protein>
    <recommendedName>
        <fullName evidence="2">Peptidase C14 caspase domain-containing protein</fullName>
    </recommendedName>
</protein>
<evidence type="ECO:0000313" key="4">
    <source>
        <dbReference type="Proteomes" id="UP000054821"/>
    </source>
</evidence>
<comment type="similarity">
    <text evidence="1">Belongs to the peptidase C14B family.</text>
</comment>
<gene>
    <name evidence="3" type="ORF">TGAM01_v205747</name>
</gene>
<dbReference type="InterPro" id="IPR011600">
    <property type="entry name" value="Pept_C14_caspase"/>
</dbReference>
<dbReference type="GeneID" id="29981052"/>
<dbReference type="RefSeq" id="XP_018665801.2">
    <property type="nucleotide sequence ID" value="XM_018800969.2"/>
</dbReference>
<dbReference type="PANTHER" id="PTHR48104:SF30">
    <property type="entry name" value="METACASPASE-1"/>
    <property type="match status" value="1"/>
</dbReference>
<dbReference type="Gene3D" id="3.40.50.1460">
    <property type="match status" value="1"/>
</dbReference>
<dbReference type="InterPro" id="IPR050452">
    <property type="entry name" value="Metacaspase"/>
</dbReference>
<dbReference type="Proteomes" id="UP000054821">
    <property type="component" value="Unassembled WGS sequence"/>
</dbReference>
<feature type="domain" description="Peptidase C14 caspase" evidence="2">
    <location>
        <begin position="7"/>
        <end position="308"/>
    </location>
</feature>
<sequence>MSEISKRYALLVGIDLYLNDGSRGFSSHRRLSLHNLRGCVNDIDAINKFLQHEYQFQDITILTSSFPSHDNEDCANMRPIESPEHLPTFANIKAKFDAIYEHAVAGDFFFFHYSGHGARLERQKNSPMRNTLFDPSLITVDFCCGQPAVRGWQLNQWLRRLNEKGVQVVITLDSCYSGGSWRSTGDYTSFRTPIDWSLVPNLPVDDQAAETFNETTERASRDAKLETSWSINPESFTVMTACGIKDRAAERIVDGKIHGAFTWELLDYLKNTGGKGAAGGGNNLTYRTIMDQLNMRLKGQNQYPQVYGRDRLLFFRSSEPFSAAVLTVQLQDNNVVIPAGRAHGVNVGSEFVLFSEMPNHTLSVDEVDEFWSSVAISDRLLPLLEQHHYTVILSRWNLGEETLQVYVDPAFGSDFRNYLQTQLQDWISSPIEVLESVENRNDVLRLERLGDGEVKIRGPAWLTGSDDPVRPLELRNDNMNSIGVEAAVALAHLARFQQILLLGSQRSRDPLPFNVRIKSVTGVPISTRFPLNQKFRYTFENKSNEELHVTIVVFSPEFSIEQLYPPRDSPQSIGRGQKKSFNFSMALPSGPEWTQKIICRTHRQDIVRTLVTRGKRVSWKSLELPNIWDAGQTELCRKPSFLRGDPLGSEPAAIEWWAYDEQIITGSAEST</sequence>
<dbReference type="Pfam" id="PF00656">
    <property type="entry name" value="Peptidase_C14"/>
    <property type="match status" value="1"/>
</dbReference>
<name>A0A2P4ZMD4_9HYPO</name>
<accession>A0A2P4ZMD4</accession>
<organism evidence="3 4">
    <name type="scientific">Trichoderma gamsii</name>
    <dbReference type="NCBI Taxonomy" id="398673"/>
    <lineage>
        <taxon>Eukaryota</taxon>
        <taxon>Fungi</taxon>
        <taxon>Dikarya</taxon>
        <taxon>Ascomycota</taxon>
        <taxon>Pezizomycotina</taxon>
        <taxon>Sordariomycetes</taxon>
        <taxon>Hypocreomycetidae</taxon>
        <taxon>Hypocreales</taxon>
        <taxon>Hypocreaceae</taxon>
        <taxon>Trichoderma</taxon>
    </lineage>
</organism>
<dbReference type="AlphaFoldDB" id="A0A2P4ZMD4"/>
<comment type="caution">
    <text evidence="3">The sequence shown here is derived from an EMBL/GenBank/DDBJ whole genome shotgun (WGS) entry which is preliminary data.</text>
</comment>
<dbReference type="EMBL" id="JPDN02000018">
    <property type="protein sequence ID" value="PON25452.1"/>
    <property type="molecule type" value="Genomic_DNA"/>
</dbReference>